<dbReference type="AlphaFoldDB" id="A0A484YMM5"/>
<proteinExistence type="predicted"/>
<dbReference type="Gene3D" id="2.70.98.10">
    <property type="match status" value="1"/>
</dbReference>
<reference evidence="1 2" key="1">
    <citation type="submission" date="2019-03" db="EMBL/GenBank/DDBJ databases">
        <authorList>
            <consortium name="Pathogen Informatics"/>
        </authorList>
    </citation>
    <scope>NUCLEOTIDE SEQUENCE [LARGE SCALE GENOMIC DNA]</scope>
    <source>
        <strain evidence="1 2">NCTC9001</strain>
    </source>
</reference>
<dbReference type="CDD" id="cd09023">
    <property type="entry name" value="Aldose_epim_Ec_c4013"/>
    <property type="match status" value="1"/>
</dbReference>
<evidence type="ECO:0008006" key="3">
    <source>
        <dbReference type="Google" id="ProtNLM"/>
    </source>
</evidence>
<dbReference type="Pfam" id="PF14486">
    <property type="entry name" value="DUF4432"/>
    <property type="match status" value="1"/>
</dbReference>
<evidence type="ECO:0000313" key="1">
    <source>
        <dbReference type="EMBL" id="VFS37197.1"/>
    </source>
</evidence>
<organism evidence="1 2">
    <name type="scientific">Escherichia coli</name>
    <dbReference type="NCBI Taxonomy" id="562"/>
    <lineage>
        <taxon>Bacteria</taxon>
        <taxon>Pseudomonadati</taxon>
        <taxon>Pseudomonadota</taxon>
        <taxon>Gammaproteobacteria</taxon>
        <taxon>Enterobacterales</taxon>
        <taxon>Enterobacteriaceae</taxon>
        <taxon>Escherichia</taxon>
    </lineage>
</organism>
<evidence type="ECO:0000313" key="2">
    <source>
        <dbReference type="Proteomes" id="UP000372890"/>
    </source>
</evidence>
<dbReference type="InterPro" id="IPR027839">
    <property type="entry name" value="DUF4432"/>
</dbReference>
<dbReference type="InterPro" id="IPR014718">
    <property type="entry name" value="GH-type_carb-bd"/>
</dbReference>
<dbReference type="Proteomes" id="UP000372890">
    <property type="component" value="Unassembled WGS sequence"/>
</dbReference>
<sequence>MGYRTERTDDSIEFVINGKVRETRLFGENLTLERTIRCRYGENVMRIEDKVTNHGFTRQPLQILYHFNYGWPLLSPQAEILLSAKSITPRTPHAAEGLASHLEICTPQPGFDEQVYYLTLNSDSQGMSKVALVNAELGWGIYEKFDTMQLPNFIQWKNLGAGEYVMGLEVSNSFPDGRDKERAQGRLPFIEPGETKTYCFELGIVDGDAEISALKAEIASYR</sequence>
<dbReference type="GO" id="GO:0030246">
    <property type="term" value="F:carbohydrate binding"/>
    <property type="evidence" value="ECO:0007669"/>
    <property type="project" value="InterPro"/>
</dbReference>
<protein>
    <recommendedName>
        <fullName evidence="3">DUF4432 family protein</fullName>
    </recommendedName>
</protein>
<dbReference type="EMBL" id="CAADIS010000005">
    <property type="protein sequence ID" value="VFS37197.1"/>
    <property type="molecule type" value="Genomic_DNA"/>
</dbReference>
<accession>A0A484YMM5</accession>
<gene>
    <name evidence="1" type="ORF">NCTC9001_05521</name>
</gene>
<name>A0A484YMM5_ECOLX</name>